<dbReference type="InterPro" id="IPR020946">
    <property type="entry name" value="Flavin_mOase-like"/>
</dbReference>
<name>A0A9P6DHX8_9AGAM</name>
<keyword evidence="5" id="KW-0472">Membrane</keyword>
<feature type="transmembrane region" description="Helical" evidence="5">
    <location>
        <begin position="20"/>
        <end position="41"/>
    </location>
</feature>
<keyword evidence="5" id="KW-0812">Transmembrane</keyword>
<comment type="similarity">
    <text evidence="1">Belongs to the FMO family.</text>
</comment>
<dbReference type="InterPro" id="IPR050346">
    <property type="entry name" value="FMO-like"/>
</dbReference>
<dbReference type="Pfam" id="PF00743">
    <property type="entry name" value="FMO-like"/>
    <property type="match status" value="1"/>
</dbReference>
<dbReference type="GO" id="GO:0050660">
    <property type="term" value="F:flavin adenine dinucleotide binding"/>
    <property type="evidence" value="ECO:0007669"/>
    <property type="project" value="InterPro"/>
</dbReference>
<evidence type="ECO:0000313" key="6">
    <source>
        <dbReference type="EMBL" id="KAF9504996.1"/>
    </source>
</evidence>
<accession>A0A9P6DHX8</accession>
<dbReference type="Gene3D" id="3.50.50.60">
    <property type="entry name" value="FAD/NAD(P)-binding domain"/>
    <property type="match status" value="1"/>
</dbReference>
<dbReference type="Proteomes" id="UP000886523">
    <property type="component" value="Unassembled WGS sequence"/>
</dbReference>
<dbReference type="GO" id="GO:0004499">
    <property type="term" value="F:N,N-dimethylaniline monooxygenase activity"/>
    <property type="evidence" value="ECO:0007669"/>
    <property type="project" value="InterPro"/>
</dbReference>
<evidence type="ECO:0000256" key="3">
    <source>
        <dbReference type="ARBA" id="ARBA00022827"/>
    </source>
</evidence>
<evidence type="ECO:0000256" key="4">
    <source>
        <dbReference type="ARBA" id="ARBA00023002"/>
    </source>
</evidence>
<dbReference type="InterPro" id="IPR036188">
    <property type="entry name" value="FAD/NAD-bd_sf"/>
</dbReference>
<keyword evidence="2" id="KW-0285">Flavoprotein</keyword>
<dbReference type="OrthoDB" id="66881at2759"/>
<keyword evidence="4" id="KW-0560">Oxidoreductase</keyword>
<dbReference type="PANTHER" id="PTHR23023">
    <property type="entry name" value="DIMETHYLANILINE MONOOXYGENASE"/>
    <property type="match status" value="1"/>
</dbReference>
<organism evidence="6 7">
    <name type="scientific">Hydnum rufescens UP504</name>
    <dbReference type="NCBI Taxonomy" id="1448309"/>
    <lineage>
        <taxon>Eukaryota</taxon>
        <taxon>Fungi</taxon>
        <taxon>Dikarya</taxon>
        <taxon>Basidiomycota</taxon>
        <taxon>Agaricomycotina</taxon>
        <taxon>Agaricomycetes</taxon>
        <taxon>Cantharellales</taxon>
        <taxon>Hydnaceae</taxon>
        <taxon>Hydnum</taxon>
    </lineage>
</organism>
<dbReference type="AlphaFoldDB" id="A0A9P6DHX8"/>
<evidence type="ECO:0000256" key="1">
    <source>
        <dbReference type="ARBA" id="ARBA00009183"/>
    </source>
</evidence>
<gene>
    <name evidence="6" type="ORF">BS47DRAFT_597120</name>
</gene>
<evidence type="ECO:0000256" key="5">
    <source>
        <dbReference type="SAM" id="Phobius"/>
    </source>
</evidence>
<dbReference type="EMBL" id="MU129179">
    <property type="protein sequence ID" value="KAF9504996.1"/>
    <property type="molecule type" value="Genomic_DNA"/>
</dbReference>
<evidence type="ECO:0000256" key="2">
    <source>
        <dbReference type="ARBA" id="ARBA00022630"/>
    </source>
</evidence>
<keyword evidence="7" id="KW-1185">Reference proteome</keyword>
<comment type="caution">
    <text evidence="6">The sequence shown here is derived from an EMBL/GenBank/DDBJ whole genome shotgun (WGS) entry which is preliminary data.</text>
</comment>
<reference evidence="6" key="1">
    <citation type="journal article" date="2020" name="Nat. Commun.">
        <title>Large-scale genome sequencing of mycorrhizal fungi provides insights into the early evolution of symbiotic traits.</title>
        <authorList>
            <person name="Miyauchi S."/>
            <person name="Kiss E."/>
            <person name="Kuo A."/>
            <person name="Drula E."/>
            <person name="Kohler A."/>
            <person name="Sanchez-Garcia M."/>
            <person name="Morin E."/>
            <person name="Andreopoulos B."/>
            <person name="Barry K.W."/>
            <person name="Bonito G."/>
            <person name="Buee M."/>
            <person name="Carver A."/>
            <person name="Chen C."/>
            <person name="Cichocki N."/>
            <person name="Clum A."/>
            <person name="Culley D."/>
            <person name="Crous P.W."/>
            <person name="Fauchery L."/>
            <person name="Girlanda M."/>
            <person name="Hayes R.D."/>
            <person name="Keri Z."/>
            <person name="LaButti K."/>
            <person name="Lipzen A."/>
            <person name="Lombard V."/>
            <person name="Magnuson J."/>
            <person name="Maillard F."/>
            <person name="Murat C."/>
            <person name="Nolan M."/>
            <person name="Ohm R.A."/>
            <person name="Pangilinan J."/>
            <person name="Pereira M.F."/>
            <person name="Perotto S."/>
            <person name="Peter M."/>
            <person name="Pfister S."/>
            <person name="Riley R."/>
            <person name="Sitrit Y."/>
            <person name="Stielow J.B."/>
            <person name="Szollosi G."/>
            <person name="Zifcakova L."/>
            <person name="Stursova M."/>
            <person name="Spatafora J.W."/>
            <person name="Tedersoo L."/>
            <person name="Vaario L.M."/>
            <person name="Yamada A."/>
            <person name="Yan M."/>
            <person name="Wang P."/>
            <person name="Xu J."/>
            <person name="Bruns T."/>
            <person name="Baldrian P."/>
            <person name="Vilgalys R."/>
            <person name="Dunand C."/>
            <person name="Henrissat B."/>
            <person name="Grigoriev I.V."/>
            <person name="Hibbett D."/>
            <person name="Nagy L.G."/>
            <person name="Martin F.M."/>
        </authorList>
    </citation>
    <scope>NUCLEOTIDE SEQUENCE</scope>
    <source>
        <strain evidence="6">UP504</strain>
    </source>
</reference>
<sequence length="172" mass="19065">MDLSPNAALQPSDDHGATSFAGFSLFLLPSFYVSLSSYFYLRAYADDFDLRRYIRFWTKVEFLRRNAVISKWVLHGLRAIKESVQSKGLYDGVIISSGHHGTTIALDPSIGEGVATGRKLIHSSAIENPHASGGLSVVIVSRAPISLDITSILPVLSLFLRRVPMERKKVRF</sequence>
<dbReference type="GO" id="GO:0050661">
    <property type="term" value="F:NADP binding"/>
    <property type="evidence" value="ECO:0007669"/>
    <property type="project" value="InterPro"/>
</dbReference>
<keyword evidence="5" id="KW-1133">Transmembrane helix</keyword>
<keyword evidence="3" id="KW-0274">FAD</keyword>
<evidence type="ECO:0000313" key="7">
    <source>
        <dbReference type="Proteomes" id="UP000886523"/>
    </source>
</evidence>
<protein>
    <submittedName>
        <fullName evidence="6">Uncharacterized protein</fullName>
    </submittedName>
</protein>
<proteinExistence type="inferred from homology"/>